<dbReference type="Pfam" id="PF01973">
    <property type="entry name" value="MptE-like"/>
    <property type="match status" value="1"/>
</dbReference>
<evidence type="ECO:0000313" key="5">
    <source>
        <dbReference type="Proteomes" id="UP000308488"/>
    </source>
</evidence>
<keyword evidence="1" id="KW-0175">Coiled coil</keyword>
<organism evidence="4 5">
    <name type="scientific">Marinobacter panjinensis</name>
    <dbReference type="NCBI Taxonomy" id="2576384"/>
    <lineage>
        <taxon>Bacteria</taxon>
        <taxon>Pseudomonadati</taxon>
        <taxon>Pseudomonadota</taxon>
        <taxon>Gammaproteobacteria</taxon>
        <taxon>Pseudomonadales</taxon>
        <taxon>Marinobacteraceae</taxon>
        <taxon>Marinobacter</taxon>
    </lineage>
</organism>
<feature type="domain" description="Glycosyltransferase Maf N-terminal" evidence="3">
    <location>
        <begin position="69"/>
        <end position="253"/>
    </location>
</feature>
<keyword evidence="4" id="KW-0808">Transferase</keyword>
<reference evidence="4 5" key="1">
    <citation type="submission" date="2019-05" db="EMBL/GenBank/DDBJ databases">
        <title>Marinobacter panjinensis sp. nov., a moderately halophilic bacterium isolated from sea tidal flat environment.</title>
        <authorList>
            <person name="Yang W."/>
            <person name="An M."/>
            <person name="He W."/>
            <person name="Luo X."/>
            <person name="Zhu L."/>
            <person name="Chen G."/>
            <person name="Zhang Y."/>
            <person name="Wang Y."/>
        </authorList>
    </citation>
    <scope>NUCLEOTIDE SEQUENCE [LARGE SCALE GENOMIC DNA]</scope>
    <source>
        <strain evidence="4 5">PJ-16</strain>
    </source>
</reference>
<protein>
    <submittedName>
        <fullName evidence="4">Motility associated factor glycosyltransferase family protein</fullName>
    </submittedName>
</protein>
<evidence type="ECO:0000259" key="2">
    <source>
        <dbReference type="Pfam" id="PF01973"/>
    </source>
</evidence>
<dbReference type="GO" id="GO:0016740">
    <property type="term" value="F:transferase activity"/>
    <property type="evidence" value="ECO:0007669"/>
    <property type="project" value="UniProtKB-KW"/>
</dbReference>
<sequence length="741" mass="83834">MPGPNRCCNCYRDKQQSRHDASPPGVVMKLSMRLVACQPRGHVLEFEKMTVVEIFVVQNKAIEFVQRREANLRFFQKAYPSIYSYFANYKPTKAEVVISNVEDEVDLQLDGRSLYEGQGKSRAHQGVELFKSTFREGSFLPSLPPPWPGDYYHPRFAHQAVDAIISQSPLDRSSFTGYKMPNFFPLVVFQGVGLGYQIEELVTTSEVENALIIEPELEIFAASLLTVDWARVASKFQKNGRSLRFLIGVEKTEEALWPALVKHLVHFTPIFPVMNLFLNERGDRTMTTVAERINREALATLTTWGHYDDEVRQLNNALHAFHEKVRTIPSKGSVISETPTLIVGSGPSLDDRIDDIKSVRDRVILVSAGTGLRALIENDIYPDFHVELESDFLNYRVISSYDHEKLKSIKIIAASQICPLIWGLFGDQRLYFKSESPIASLFGSPEKSISGGAPTCTNAATAICSQLGLRNIFLFGTDFGFKEHDKHHSQRSVYMESKDDAIGNELKEGASKAFSKARTFTVRGVNDSIVHTTPIYFTAKRAVEVLIQSTRVSSPETRFFNCADGADIEGATWLTTSQFKESALEYGDPSEKSRVLNLIFSPDAETVSLNEMQEGLDHTEEKLQLLALKLRNLLKSRRIRGKKDITRLCSEISRYLEGQLLPEDPGFYYMIRGTVRHFLYAGFSHAIALTNEQDIATYLKRWEEAFISCLSALPQHFRSVTRKQYSLDSDPWIRQSINDPE</sequence>
<dbReference type="Proteomes" id="UP000308488">
    <property type="component" value="Unassembled WGS sequence"/>
</dbReference>
<evidence type="ECO:0000313" key="4">
    <source>
        <dbReference type="EMBL" id="TKV67619.1"/>
    </source>
</evidence>
<dbReference type="PANTHER" id="PTHR41786:SF1">
    <property type="entry name" value="6-HYDROXYMETHYLPTERIN DIPHOSPHOKINASE MPTE-LIKE DOMAIN-CONTAINING PROTEIN"/>
    <property type="match status" value="1"/>
</dbReference>
<feature type="domain" description="6-hydroxymethylpterin diphosphokinase MptE-like" evidence="2">
    <location>
        <begin position="316"/>
        <end position="483"/>
    </location>
</feature>
<accession>A0A4U6R2C7</accession>
<comment type="caution">
    <text evidence="4">The sequence shown here is derived from an EMBL/GenBank/DDBJ whole genome shotgun (WGS) entry which is preliminary data.</text>
</comment>
<proteinExistence type="predicted"/>
<dbReference type="OrthoDB" id="7254531at2"/>
<gene>
    <name evidence="4" type="ORF">FDP08_05705</name>
</gene>
<dbReference type="Pfam" id="PF20157">
    <property type="entry name" value="Maf_flag10_N"/>
    <property type="match status" value="1"/>
</dbReference>
<dbReference type="InterPro" id="IPR045376">
    <property type="entry name" value="Maf_N"/>
</dbReference>
<evidence type="ECO:0000256" key="1">
    <source>
        <dbReference type="SAM" id="Coils"/>
    </source>
</evidence>
<dbReference type="PANTHER" id="PTHR41786">
    <property type="entry name" value="MOTILITY ACCESSORY FACTOR MAF"/>
    <property type="match status" value="1"/>
</dbReference>
<keyword evidence="5" id="KW-1185">Reference proteome</keyword>
<name>A0A4U6R2C7_9GAMM</name>
<dbReference type="EMBL" id="SZYH01000001">
    <property type="protein sequence ID" value="TKV67619.1"/>
    <property type="molecule type" value="Genomic_DNA"/>
</dbReference>
<feature type="coiled-coil region" evidence="1">
    <location>
        <begin position="609"/>
        <end position="636"/>
    </location>
</feature>
<dbReference type="InterPro" id="IPR002826">
    <property type="entry name" value="MptE-like"/>
</dbReference>
<dbReference type="AlphaFoldDB" id="A0A4U6R2C7"/>
<evidence type="ECO:0000259" key="3">
    <source>
        <dbReference type="Pfam" id="PF20157"/>
    </source>
</evidence>